<protein>
    <submittedName>
        <fullName evidence="2">Uncharacterized protein</fullName>
    </submittedName>
</protein>
<evidence type="ECO:0000313" key="2">
    <source>
        <dbReference type="WBParaSite" id="PSAMB.scaffold1402size31948.g12828.t1"/>
    </source>
</evidence>
<dbReference type="WBParaSite" id="PSAMB.scaffold1402size31948.g12828.t1">
    <property type="protein sequence ID" value="PSAMB.scaffold1402size31948.g12828.t1"/>
    <property type="gene ID" value="PSAMB.scaffold1402size31948.g12828"/>
</dbReference>
<dbReference type="AlphaFoldDB" id="A0A914UZY3"/>
<evidence type="ECO:0000313" key="1">
    <source>
        <dbReference type="Proteomes" id="UP000887566"/>
    </source>
</evidence>
<name>A0A914UZY3_9BILA</name>
<reference evidence="2" key="1">
    <citation type="submission" date="2022-11" db="UniProtKB">
        <authorList>
            <consortium name="WormBaseParasite"/>
        </authorList>
    </citation>
    <scope>IDENTIFICATION</scope>
</reference>
<sequence>MLACSFLGQLRPNDDLEDDTLHLSIAGSFSSSLMPAETRIHRATISATEFSADDLPVITKSLEADAAPSRKRWGILAFIHVFILKLKCKVRRRKSSQEGLVHEAIGLSSSADVEMRPTTAHSWANVGYHGHEPRGSKFEMVS</sequence>
<accession>A0A914UZY3</accession>
<dbReference type="Proteomes" id="UP000887566">
    <property type="component" value="Unplaced"/>
</dbReference>
<organism evidence="1 2">
    <name type="scientific">Plectus sambesii</name>
    <dbReference type="NCBI Taxonomy" id="2011161"/>
    <lineage>
        <taxon>Eukaryota</taxon>
        <taxon>Metazoa</taxon>
        <taxon>Ecdysozoa</taxon>
        <taxon>Nematoda</taxon>
        <taxon>Chromadorea</taxon>
        <taxon>Plectida</taxon>
        <taxon>Plectina</taxon>
        <taxon>Plectoidea</taxon>
        <taxon>Plectidae</taxon>
        <taxon>Plectus</taxon>
    </lineage>
</organism>
<keyword evidence="1" id="KW-1185">Reference proteome</keyword>
<proteinExistence type="predicted"/>